<keyword evidence="6 12" id="KW-0812">Transmembrane</keyword>
<dbReference type="InterPro" id="IPR038577">
    <property type="entry name" value="GT10-like_C_sf"/>
</dbReference>
<keyword evidence="7" id="KW-0735">Signal-anchor</keyword>
<name>A0AAV1IYP6_9NEOP</name>
<evidence type="ECO:0000256" key="6">
    <source>
        <dbReference type="ARBA" id="ARBA00022692"/>
    </source>
</evidence>
<accession>A0AAV1IYP6</accession>
<dbReference type="PANTHER" id="PTHR48438:SF1">
    <property type="entry name" value="ALPHA-(1,3)-FUCOSYLTRANSFERASE C-RELATED"/>
    <property type="match status" value="1"/>
</dbReference>
<dbReference type="Pfam" id="PF17039">
    <property type="entry name" value="Glyco_tran_10_N"/>
    <property type="match status" value="1"/>
</dbReference>
<dbReference type="EC" id="2.4.1.-" evidence="12"/>
<comment type="caution">
    <text evidence="15">The sequence shown here is derived from an EMBL/GenBank/DDBJ whole genome shotgun (WGS) entry which is preliminary data.</text>
</comment>
<dbReference type="GO" id="GO:0032580">
    <property type="term" value="C:Golgi cisterna membrane"/>
    <property type="evidence" value="ECO:0007669"/>
    <property type="project" value="UniProtKB-SubCell"/>
</dbReference>
<feature type="domain" description="Fucosyltransferase C-terminal" evidence="13">
    <location>
        <begin position="203"/>
        <end position="368"/>
    </location>
</feature>
<feature type="domain" description="Fucosyltransferase N-terminal" evidence="14">
    <location>
        <begin position="63"/>
        <end position="167"/>
    </location>
</feature>
<evidence type="ECO:0000313" key="16">
    <source>
        <dbReference type="Proteomes" id="UP001497472"/>
    </source>
</evidence>
<gene>
    <name evidence="15" type="ORF">LNINA_LOCUS2169</name>
</gene>
<dbReference type="EMBL" id="CAVLEF010000003">
    <property type="protein sequence ID" value="CAK1542258.1"/>
    <property type="molecule type" value="Genomic_DNA"/>
</dbReference>
<keyword evidence="8 12" id="KW-1133">Transmembrane helix</keyword>
<evidence type="ECO:0000256" key="1">
    <source>
        <dbReference type="ARBA" id="ARBA00004447"/>
    </source>
</evidence>
<organism evidence="15 16">
    <name type="scientific">Leptosia nina</name>
    <dbReference type="NCBI Taxonomy" id="320188"/>
    <lineage>
        <taxon>Eukaryota</taxon>
        <taxon>Metazoa</taxon>
        <taxon>Ecdysozoa</taxon>
        <taxon>Arthropoda</taxon>
        <taxon>Hexapoda</taxon>
        <taxon>Insecta</taxon>
        <taxon>Pterygota</taxon>
        <taxon>Neoptera</taxon>
        <taxon>Endopterygota</taxon>
        <taxon>Lepidoptera</taxon>
        <taxon>Glossata</taxon>
        <taxon>Ditrysia</taxon>
        <taxon>Papilionoidea</taxon>
        <taxon>Pieridae</taxon>
        <taxon>Pierinae</taxon>
        <taxon>Leptosia</taxon>
    </lineage>
</organism>
<comment type="subcellular location">
    <subcellularLocation>
        <location evidence="1 12">Golgi apparatus</location>
        <location evidence="1 12">Golgi stack membrane</location>
        <topology evidence="1 12">Single-pass type II membrane protein</topology>
    </subcellularLocation>
</comment>
<dbReference type="GO" id="GO:0008417">
    <property type="term" value="F:fucosyltransferase activity"/>
    <property type="evidence" value="ECO:0007669"/>
    <property type="project" value="InterPro"/>
</dbReference>
<evidence type="ECO:0000256" key="8">
    <source>
        <dbReference type="ARBA" id="ARBA00022989"/>
    </source>
</evidence>
<evidence type="ECO:0000256" key="4">
    <source>
        <dbReference type="ARBA" id="ARBA00022676"/>
    </source>
</evidence>
<protein>
    <recommendedName>
        <fullName evidence="12">Fucosyltransferase</fullName>
        <ecNumber evidence="12">2.4.1.-</ecNumber>
    </recommendedName>
</protein>
<dbReference type="InterPro" id="IPR055270">
    <property type="entry name" value="Glyco_tran_10_C"/>
</dbReference>
<dbReference type="SUPFAM" id="SSF53756">
    <property type="entry name" value="UDP-Glycosyltransferase/glycogen phosphorylase"/>
    <property type="match status" value="1"/>
</dbReference>
<keyword evidence="11" id="KW-0325">Glycoprotein</keyword>
<evidence type="ECO:0000256" key="7">
    <source>
        <dbReference type="ARBA" id="ARBA00022968"/>
    </source>
</evidence>
<evidence type="ECO:0000256" key="12">
    <source>
        <dbReference type="RuleBase" id="RU003832"/>
    </source>
</evidence>
<keyword evidence="9 12" id="KW-0333">Golgi apparatus</keyword>
<sequence>MLCVVKVARFSRKSIAWIFILASFCVLAHILLFEYMNELVQDVNNIFTVAIHRENSRLHGNIKFILIWESDYYISQEFYEVKNCSFANCFFTKDRNYMGDITEFSAIIFDENILDSTDRPMRRSESQIYVFNSLESSYNKPACDVNNDEFFNWTLTYRLDSDFTWSYFVVRNLTGHIVAPSVTAAWQTNVAPIDQKIKTFLGRKKKAAAWLVSHCQADSFRDEYLTRLQEHLFHFALRIDVYGECSQNVCPNGNCEEMLKEYFFYMAFENSFSIDYVTEKVLHGYDNYAVPVVYGGANYSRFLPPGSYINAREMHPYNLAFAMYKAIKDPNLYETYFKWTNLYTVESDARENHPLCGLCEAIHKEDNRVPAKEKFRLWWNNIDGMKWCLSEEYWNETALVNIDATHIFNLY</sequence>
<evidence type="ECO:0000313" key="15">
    <source>
        <dbReference type="EMBL" id="CAK1542258.1"/>
    </source>
</evidence>
<evidence type="ECO:0000259" key="14">
    <source>
        <dbReference type="Pfam" id="PF17039"/>
    </source>
</evidence>
<reference evidence="15 16" key="1">
    <citation type="submission" date="2023-11" db="EMBL/GenBank/DDBJ databases">
        <authorList>
            <person name="Okamura Y."/>
        </authorList>
    </citation>
    <scope>NUCLEOTIDE SEQUENCE [LARGE SCALE GENOMIC DNA]</scope>
</reference>
<evidence type="ECO:0000259" key="13">
    <source>
        <dbReference type="Pfam" id="PF00852"/>
    </source>
</evidence>
<evidence type="ECO:0000256" key="9">
    <source>
        <dbReference type="ARBA" id="ARBA00023034"/>
    </source>
</evidence>
<evidence type="ECO:0000256" key="10">
    <source>
        <dbReference type="ARBA" id="ARBA00023136"/>
    </source>
</evidence>
<keyword evidence="5 12" id="KW-0808">Transferase</keyword>
<evidence type="ECO:0000256" key="2">
    <source>
        <dbReference type="ARBA" id="ARBA00004922"/>
    </source>
</evidence>
<proteinExistence type="inferred from homology"/>
<evidence type="ECO:0000256" key="11">
    <source>
        <dbReference type="ARBA" id="ARBA00023180"/>
    </source>
</evidence>
<keyword evidence="16" id="KW-1185">Reference proteome</keyword>
<dbReference type="Pfam" id="PF00852">
    <property type="entry name" value="Glyco_transf_10"/>
    <property type="match status" value="1"/>
</dbReference>
<dbReference type="InterPro" id="IPR001503">
    <property type="entry name" value="Glyco_trans_10"/>
</dbReference>
<evidence type="ECO:0000256" key="5">
    <source>
        <dbReference type="ARBA" id="ARBA00022679"/>
    </source>
</evidence>
<comment type="pathway">
    <text evidence="2">Protein modification; protein glycosylation.</text>
</comment>
<dbReference type="InterPro" id="IPR031481">
    <property type="entry name" value="Glyco_tran_10_N"/>
</dbReference>
<dbReference type="Proteomes" id="UP001497472">
    <property type="component" value="Unassembled WGS sequence"/>
</dbReference>
<keyword evidence="4 12" id="KW-0328">Glycosyltransferase</keyword>
<feature type="transmembrane region" description="Helical" evidence="12">
    <location>
        <begin position="15"/>
        <end position="36"/>
    </location>
</feature>
<comment type="similarity">
    <text evidence="3 12">Belongs to the glycosyltransferase 10 family.</text>
</comment>
<dbReference type="PANTHER" id="PTHR48438">
    <property type="entry name" value="ALPHA-(1,3)-FUCOSYLTRANSFERASE C-RELATED"/>
    <property type="match status" value="1"/>
</dbReference>
<dbReference type="Gene3D" id="3.40.50.11660">
    <property type="entry name" value="Glycosyl transferase family 10, C-terminal domain"/>
    <property type="match status" value="1"/>
</dbReference>
<dbReference type="AlphaFoldDB" id="A0AAV1IYP6"/>
<keyword evidence="10 12" id="KW-0472">Membrane</keyword>
<evidence type="ECO:0000256" key="3">
    <source>
        <dbReference type="ARBA" id="ARBA00008919"/>
    </source>
</evidence>